<reference evidence="1" key="1">
    <citation type="submission" date="2021-06" db="EMBL/GenBank/DDBJ databases">
        <authorList>
            <person name="Kallberg Y."/>
            <person name="Tangrot J."/>
            <person name="Rosling A."/>
        </authorList>
    </citation>
    <scope>NUCLEOTIDE SEQUENCE</scope>
    <source>
        <strain evidence="1">IN212</strain>
    </source>
</reference>
<dbReference type="EMBL" id="CAJVPZ010098382">
    <property type="protein sequence ID" value="CAG8820041.1"/>
    <property type="molecule type" value="Genomic_DNA"/>
</dbReference>
<keyword evidence="2" id="KW-1185">Reference proteome</keyword>
<organism evidence="1 2">
    <name type="scientific">Racocetra fulgida</name>
    <dbReference type="NCBI Taxonomy" id="60492"/>
    <lineage>
        <taxon>Eukaryota</taxon>
        <taxon>Fungi</taxon>
        <taxon>Fungi incertae sedis</taxon>
        <taxon>Mucoromycota</taxon>
        <taxon>Glomeromycotina</taxon>
        <taxon>Glomeromycetes</taxon>
        <taxon>Diversisporales</taxon>
        <taxon>Gigasporaceae</taxon>
        <taxon>Racocetra</taxon>
    </lineage>
</organism>
<dbReference type="OrthoDB" id="3691720at2759"/>
<name>A0A9N9KD25_9GLOM</name>
<gene>
    <name evidence="1" type="ORF">RFULGI_LOCUS19556</name>
</gene>
<feature type="non-terminal residue" evidence="1">
    <location>
        <position position="1"/>
    </location>
</feature>
<protein>
    <submittedName>
        <fullName evidence="1">12930_t:CDS:1</fullName>
    </submittedName>
</protein>
<evidence type="ECO:0000313" key="2">
    <source>
        <dbReference type="Proteomes" id="UP000789396"/>
    </source>
</evidence>
<dbReference type="Proteomes" id="UP000789396">
    <property type="component" value="Unassembled WGS sequence"/>
</dbReference>
<accession>A0A9N9KD25</accession>
<evidence type="ECO:0000313" key="1">
    <source>
        <dbReference type="EMBL" id="CAG8820041.1"/>
    </source>
</evidence>
<dbReference type="AlphaFoldDB" id="A0A9N9KD25"/>
<feature type="non-terminal residue" evidence="1">
    <location>
        <position position="57"/>
    </location>
</feature>
<sequence length="57" mass="6455">SNYIPLPSDIILKSDCSQGLISFVYPKLQIQFQDTAYLTERVILALRNKEVNALNAE</sequence>
<comment type="caution">
    <text evidence="1">The sequence shown here is derived from an EMBL/GenBank/DDBJ whole genome shotgun (WGS) entry which is preliminary data.</text>
</comment>
<proteinExistence type="predicted"/>